<comment type="caution">
    <text evidence="1">The sequence shown here is derived from an EMBL/GenBank/DDBJ whole genome shotgun (WGS) entry which is preliminary data.</text>
</comment>
<reference evidence="1" key="2">
    <citation type="submission" date="2020-09" db="EMBL/GenBank/DDBJ databases">
        <authorList>
            <person name="Sun Q."/>
            <person name="Zhou Y."/>
        </authorList>
    </citation>
    <scope>NUCLEOTIDE SEQUENCE</scope>
    <source>
        <strain evidence="1">CGMCC 1.15322</strain>
    </source>
</reference>
<proteinExistence type="predicted"/>
<evidence type="ECO:0008006" key="3">
    <source>
        <dbReference type="Google" id="ProtNLM"/>
    </source>
</evidence>
<organism evidence="1 2">
    <name type="scientific">Polaromonas eurypsychrophila</name>
    <dbReference type="NCBI Taxonomy" id="1614635"/>
    <lineage>
        <taxon>Bacteria</taxon>
        <taxon>Pseudomonadati</taxon>
        <taxon>Pseudomonadota</taxon>
        <taxon>Betaproteobacteria</taxon>
        <taxon>Burkholderiales</taxon>
        <taxon>Comamonadaceae</taxon>
        <taxon>Polaromonas</taxon>
    </lineage>
</organism>
<keyword evidence="2" id="KW-1185">Reference proteome</keyword>
<accession>A0A916WG42</accession>
<dbReference type="Pfam" id="PF09650">
    <property type="entry name" value="PHA_gran_rgn"/>
    <property type="match status" value="1"/>
</dbReference>
<dbReference type="InterPro" id="IPR013433">
    <property type="entry name" value="PHA_gran_rgn"/>
</dbReference>
<reference evidence="1" key="1">
    <citation type="journal article" date="2014" name="Int. J. Syst. Evol. Microbiol.">
        <title>Complete genome sequence of Corynebacterium casei LMG S-19264T (=DSM 44701T), isolated from a smear-ripened cheese.</title>
        <authorList>
            <consortium name="US DOE Joint Genome Institute (JGI-PGF)"/>
            <person name="Walter F."/>
            <person name="Albersmeier A."/>
            <person name="Kalinowski J."/>
            <person name="Ruckert C."/>
        </authorList>
    </citation>
    <scope>NUCLEOTIDE SEQUENCE</scope>
    <source>
        <strain evidence="1">CGMCC 1.15322</strain>
    </source>
</reference>
<name>A0A916WG42_9BURK</name>
<dbReference type="EMBL" id="BMIG01000004">
    <property type="protein sequence ID" value="GGA94266.1"/>
    <property type="molecule type" value="Genomic_DNA"/>
</dbReference>
<evidence type="ECO:0000313" key="2">
    <source>
        <dbReference type="Proteomes" id="UP000620596"/>
    </source>
</evidence>
<dbReference type="Proteomes" id="UP000620596">
    <property type="component" value="Unassembled WGS sequence"/>
</dbReference>
<sequence length="114" mass="12706">MADIHIERKHSLGLLEARKVAFKWAEMAEEKFDMECTYEEGQTEDLVSFTRSGVSGELRVTPDLLELDAKLGFLLGAFKDKIEGEIVKNLDILLAKKSATAKKEPAVKKKPAAK</sequence>
<dbReference type="NCBIfam" id="TIGR02610">
    <property type="entry name" value="PHA_gran_rgn"/>
    <property type="match status" value="1"/>
</dbReference>
<protein>
    <recommendedName>
        <fullName evidence="3">Polyhydroxyalkanoic acid synthase</fullName>
    </recommendedName>
</protein>
<evidence type="ECO:0000313" key="1">
    <source>
        <dbReference type="EMBL" id="GGA94266.1"/>
    </source>
</evidence>
<gene>
    <name evidence="1" type="ORF">GCM10011496_14170</name>
</gene>
<dbReference type="RefSeq" id="WP_188707660.1">
    <property type="nucleotide sequence ID" value="NZ_BMIG01000004.1"/>
</dbReference>
<dbReference type="AlphaFoldDB" id="A0A916WG42"/>